<sequence>MPRAMQGVLVQCDPSIKAIIVRIDAQHAHSFIIEDIDDEHVLVNQKKHDELKALLKDTLKDTVREPEESSEED</sequence>
<comment type="subunit">
    <text evidence="9">Component of the 7-subunit TFIIH core complex.</text>
</comment>
<evidence type="ECO:0000256" key="1">
    <source>
        <dbReference type="ARBA" id="ARBA00002817"/>
    </source>
</evidence>
<evidence type="ECO:0000256" key="7">
    <source>
        <dbReference type="ARBA" id="ARBA00023204"/>
    </source>
</evidence>
<dbReference type="SMART" id="SM01395">
    <property type="entry name" value="Tbf5"/>
    <property type="match status" value="1"/>
</dbReference>
<dbReference type="Gene3D" id="3.30.70.1220">
    <property type="entry name" value="TFB5-like"/>
    <property type="match status" value="1"/>
</dbReference>
<evidence type="ECO:0000256" key="5">
    <source>
        <dbReference type="ARBA" id="ARBA00023015"/>
    </source>
</evidence>
<evidence type="ECO:0000313" key="11">
    <source>
        <dbReference type="Proteomes" id="UP000016931"/>
    </source>
</evidence>
<dbReference type="EMBL" id="KB456262">
    <property type="protein sequence ID" value="EMF14103.1"/>
    <property type="molecule type" value="Genomic_DNA"/>
</dbReference>
<dbReference type="FunFam" id="3.30.70.1220:FF:000002">
    <property type="entry name" value="RNA polymerase II transcription factor B subunit 5"/>
    <property type="match status" value="1"/>
</dbReference>
<comment type="function">
    <text evidence="9">In NER, TFIIH acts by opening DNA around the lesion to allow the excision of the damaged oligonucleotide and its replacement by a new DNA fragment. In transcription, TFIIH has an essential role in transcription initiation. When the pre-initiation complex (PIC) has been established, TFIIH is required for promoter opening and promoter escape.</text>
</comment>
<keyword evidence="6 9" id="KW-0804">Transcription</keyword>
<dbReference type="OMA" id="IYNPMDE"/>
<dbReference type="Pfam" id="PF06331">
    <property type="entry name" value="Tfb5"/>
    <property type="match status" value="1"/>
</dbReference>
<keyword evidence="4 9" id="KW-0227">DNA damage</keyword>
<dbReference type="GeneID" id="27898294"/>
<evidence type="ECO:0000256" key="2">
    <source>
        <dbReference type="ARBA" id="ARBA00004123"/>
    </source>
</evidence>
<dbReference type="RefSeq" id="XP_016762224.1">
    <property type="nucleotide sequence ID" value="XM_016901157.1"/>
</dbReference>
<dbReference type="PANTHER" id="PTHR28580">
    <property type="entry name" value="GENERAL TRANSCRIPTION FACTOR IIH SUBUNIT 5"/>
    <property type="match status" value="1"/>
</dbReference>
<comment type="function">
    <text evidence="1">Component of the general transcription and DNA repair factor IIH (TFIIH) core complex, which is involved in general and transcription-coupled nucleotide excision repair (NER) of damaged DNA and, when complexed to TFIIK, in RNA transcription by RNA polymerase II. In NER, TFIIH acts by opening DNA around the lesion to allow the excision of the damaged oligonucleotide and its replacement by a new DNA fragment. In transcription, TFIIH has an essential role in transcription initiation. When the pre-initiation complex (PIC) has been established, TFIIH is required for promoter opening and promoter escape. Phosphorylation of the C-terminal tail (CTD) of the largest subunit of RNA polymerase II by the kinase module TFIIK controls the initiation of transcription.</text>
</comment>
<dbReference type="Proteomes" id="UP000016931">
    <property type="component" value="Unassembled WGS sequence"/>
</dbReference>
<dbReference type="PANTHER" id="PTHR28580:SF1">
    <property type="entry name" value="GENERAL TRANSCRIPTION FACTOR IIH SUBUNIT 5"/>
    <property type="match status" value="1"/>
</dbReference>
<dbReference type="GO" id="GO:0000439">
    <property type="term" value="C:transcription factor TFIIH core complex"/>
    <property type="evidence" value="ECO:0007669"/>
    <property type="project" value="UniProtKB-UniRule"/>
</dbReference>
<protein>
    <recommendedName>
        <fullName evidence="9">General transcription and DNA repair factor IIH subunit TFB5</fullName>
    </recommendedName>
</protein>
<accession>M3CJW5</accession>
<dbReference type="AlphaFoldDB" id="M3CJW5"/>
<name>M3CJW5_SPHMS</name>
<organism evidence="10 11">
    <name type="scientific">Sphaerulina musiva (strain SO2202)</name>
    <name type="common">Poplar stem canker fungus</name>
    <name type="synonym">Septoria musiva</name>
    <dbReference type="NCBI Taxonomy" id="692275"/>
    <lineage>
        <taxon>Eukaryota</taxon>
        <taxon>Fungi</taxon>
        <taxon>Dikarya</taxon>
        <taxon>Ascomycota</taxon>
        <taxon>Pezizomycotina</taxon>
        <taxon>Dothideomycetes</taxon>
        <taxon>Dothideomycetidae</taxon>
        <taxon>Mycosphaerellales</taxon>
        <taxon>Mycosphaerellaceae</taxon>
        <taxon>Sphaerulina</taxon>
    </lineage>
</organism>
<gene>
    <name evidence="10" type="ORF">SEPMUDRAFT_115397</name>
</gene>
<dbReference type="STRING" id="692275.M3CJW5"/>
<dbReference type="SUPFAM" id="SSF142897">
    <property type="entry name" value="TFB5-like"/>
    <property type="match status" value="1"/>
</dbReference>
<dbReference type="InterPro" id="IPR009400">
    <property type="entry name" value="TFIIH_TTDA/Tfb5"/>
</dbReference>
<dbReference type="eggNOG" id="ENOG502SBQE">
    <property type="taxonomic scope" value="Eukaryota"/>
</dbReference>
<dbReference type="GO" id="GO:0006294">
    <property type="term" value="P:nucleotide-excision repair, preincision complex assembly"/>
    <property type="evidence" value="ECO:0007669"/>
    <property type="project" value="TreeGrafter"/>
</dbReference>
<comment type="subcellular location">
    <subcellularLocation>
        <location evidence="2 9">Nucleus</location>
    </subcellularLocation>
</comment>
<evidence type="ECO:0000313" key="10">
    <source>
        <dbReference type="EMBL" id="EMF14103.1"/>
    </source>
</evidence>
<keyword evidence="7 9" id="KW-0234">DNA repair</keyword>
<evidence type="ECO:0000256" key="9">
    <source>
        <dbReference type="RuleBase" id="RU368032"/>
    </source>
</evidence>
<evidence type="ECO:0000256" key="6">
    <source>
        <dbReference type="ARBA" id="ARBA00023163"/>
    </source>
</evidence>
<dbReference type="InterPro" id="IPR035935">
    <property type="entry name" value="TFB5-like_sf"/>
</dbReference>
<dbReference type="OrthoDB" id="354at2759"/>
<keyword evidence="11" id="KW-1185">Reference proteome</keyword>
<proteinExistence type="inferred from homology"/>
<dbReference type="HOGENOM" id="CLU_166246_3_1_1"/>
<comment type="similarity">
    <text evidence="3 9">Belongs to the TFB5 family.</text>
</comment>
<evidence type="ECO:0000256" key="4">
    <source>
        <dbReference type="ARBA" id="ARBA00022763"/>
    </source>
</evidence>
<evidence type="ECO:0000256" key="3">
    <source>
        <dbReference type="ARBA" id="ARBA00007470"/>
    </source>
</evidence>
<evidence type="ECO:0000256" key="8">
    <source>
        <dbReference type="ARBA" id="ARBA00023242"/>
    </source>
</evidence>
<reference evidence="10 11" key="1">
    <citation type="journal article" date="2012" name="PLoS Pathog.">
        <title>Diverse lifestyles and strategies of plant pathogenesis encoded in the genomes of eighteen Dothideomycetes fungi.</title>
        <authorList>
            <person name="Ohm R.A."/>
            <person name="Feau N."/>
            <person name="Henrissat B."/>
            <person name="Schoch C.L."/>
            <person name="Horwitz B.A."/>
            <person name="Barry K.W."/>
            <person name="Condon B.J."/>
            <person name="Copeland A.C."/>
            <person name="Dhillon B."/>
            <person name="Glaser F."/>
            <person name="Hesse C.N."/>
            <person name="Kosti I."/>
            <person name="LaButti K."/>
            <person name="Lindquist E.A."/>
            <person name="Lucas S."/>
            <person name="Salamov A.A."/>
            <person name="Bradshaw R.E."/>
            <person name="Ciuffetti L."/>
            <person name="Hamelin R.C."/>
            <person name="Kema G.H.J."/>
            <person name="Lawrence C."/>
            <person name="Scott J.A."/>
            <person name="Spatafora J.W."/>
            <person name="Turgeon B.G."/>
            <person name="de Wit P.J.G.M."/>
            <person name="Zhong S."/>
            <person name="Goodwin S.B."/>
            <person name="Grigoriev I.V."/>
        </authorList>
    </citation>
    <scope>NUCLEOTIDE SEQUENCE [LARGE SCALE GENOMIC DNA]</scope>
    <source>
        <strain evidence="10 11">SO2202</strain>
    </source>
</reference>
<keyword evidence="8 9" id="KW-0539">Nucleus</keyword>
<dbReference type="GO" id="GO:0006367">
    <property type="term" value="P:transcription initiation at RNA polymerase II promoter"/>
    <property type="evidence" value="ECO:0007669"/>
    <property type="project" value="UniProtKB-UniRule"/>
</dbReference>
<keyword evidence="5 9" id="KW-0805">Transcription regulation</keyword>
<dbReference type="GO" id="GO:0005675">
    <property type="term" value="C:transcription factor TFIIH holo complex"/>
    <property type="evidence" value="ECO:0007669"/>
    <property type="project" value="TreeGrafter"/>
</dbReference>